<protein>
    <submittedName>
        <fullName evidence="1">Uncharacterized protein</fullName>
    </submittedName>
</protein>
<dbReference type="KEGG" id="nai:NECAME_07392"/>
<proteinExistence type="predicted"/>
<keyword evidence="2" id="KW-1185">Reference proteome</keyword>
<name>W2TQN8_NECAM</name>
<sequence>MTIDEKFENFNKDYQNISLINKLSSKTK</sequence>
<organism evidence="1 2">
    <name type="scientific">Necator americanus</name>
    <name type="common">Human hookworm</name>
    <dbReference type="NCBI Taxonomy" id="51031"/>
    <lineage>
        <taxon>Eukaryota</taxon>
        <taxon>Metazoa</taxon>
        <taxon>Ecdysozoa</taxon>
        <taxon>Nematoda</taxon>
        <taxon>Chromadorea</taxon>
        <taxon>Rhabditida</taxon>
        <taxon>Rhabditina</taxon>
        <taxon>Rhabditomorpha</taxon>
        <taxon>Strongyloidea</taxon>
        <taxon>Ancylostomatidae</taxon>
        <taxon>Bunostominae</taxon>
        <taxon>Necator</taxon>
    </lineage>
</organism>
<dbReference type="EMBL" id="KI658197">
    <property type="protein sequence ID" value="ETN83436.1"/>
    <property type="molecule type" value="Genomic_DNA"/>
</dbReference>
<evidence type="ECO:0000313" key="1">
    <source>
        <dbReference type="EMBL" id="ETN83436.1"/>
    </source>
</evidence>
<accession>W2TQN8</accession>
<dbReference type="Proteomes" id="UP000053676">
    <property type="component" value="Unassembled WGS sequence"/>
</dbReference>
<reference evidence="2" key="1">
    <citation type="journal article" date="2014" name="Nat. Genet.">
        <title>Genome of the human hookworm Necator americanus.</title>
        <authorList>
            <person name="Tang Y.T."/>
            <person name="Gao X."/>
            <person name="Rosa B.A."/>
            <person name="Abubucker S."/>
            <person name="Hallsworth-Pepin K."/>
            <person name="Martin J."/>
            <person name="Tyagi R."/>
            <person name="Heizer E."/>
            <person name="Zhang X."/>
            <person name="Bhonagiri-Palsikar V."/>
            <person name="Minx P."/>
            <person name="Warren W.C."/>
            <person name="Wang Q."/>
            <person name="Zhan B."/>
            <person name="Hotez P.J."/>
            <person name="Sternberg P.W."/>
            <person name="Dougall A."/>
            <person name="Gaze S.T."/>
            <person name="Mulvenna J."/>
            <person name="Sotillo J."/>
            <person name="Ranganathan S."/>
            <person name="Rabelo E.M."/>
            <person name="Wilson R.K."/>
            <person name="Felgner P.L."/>
            <person name="Bethony J."/>
            <person name="Hawdon J.M."/>
            <person name="Gasser R.B."/>
            <person name="Loukas A."/>
            <person name="Mitreva M."/>
        </authorList>
    </citation>
    <scope>NUCLEOTIDE SEQUENCE [LARGE SCALE GENOMIC DNA]</scope>
</reference>
<dbReference type="AlphaFoldDB" id="W2TQN8"/>
<gene>
    <name evidence="1" type="ORF">NECAME_07392</name>
</gene>
<evidence type="ECO:0000313" key="2">
    <source>
        <dbReference type="Proteomes" id="UP000053676"/>
    </source>
</evidence>